<keyword evidence="2" id="KW-1003">Cell membrane</keyword>
<evidence type="ECO:0000256" key="2">
    <source>
        <dbReference type="ARBA" id="ARBA00022475"/>
    </source>
</evidence>
<dbReference type="EMBL" id="FXTN01000007">
    <property type="protein sequence ID" value="SMO79774.1"/>
    <property type="molecule type" value="Genomic_DNA"/>
</dbReference>
<comment type="subcellular location">
    <subcellularLocation>
        <location evidence="1">Cell membrane</location>
        <topology evidence="1">Multi-pass membrane protein</topology>
    </subcellularLocation>
</comment>
<proteinExistence type="predicted"/>
<dbReference type="RefSeq" id="WP_142528979.1">
    <property type="nucleotide sequence ID" value="NZ_CBCSJO010000007.1"/>
</dbReference>
<feature type="domain" description="ABC3 transporter permease C-terminal" evidence="7">
    <location>
        <begin position="670"/>
        <end position="783"/>
    </location>
</feature>
<dbReference type="PROSITE" id="PS51257">
    <property type="entry name" value="PROKAR_LIPOPROTEIN"/>
    <property type="match status" value="1"/>
</dbReference>
<keyword evidence="10" id="KW-1185">Reference proteome</keyword>
<feature type="transmembrane region" description="Helical" evidence="6">
    <location>
        <begin position="418"/>
        <end position="443"/>
    </location>
</feature>
<feature type="domain" description="MacB-like periplasmic core" evidence="8">
    <location>
        <begin position="20"/>
        <end position="235"/>
    </location>
</feature>
<evidence type="ECO:0000256" key="6">
    <source>
        <dbReference type="SAM" id="Phobius"/>
    </source>
</evidence>
<dbReference type="Proteomes" id="UP000320300">
    <property type="component" value="Unassembled WGS sequence"/>
</dbReference>
<protein>
    <submittedName>
        <fullName evidence="9">FtsX-like permease family protein</fullName>
    </submittedName>
</protein>
<evidence type="ECO:0000259" key="7">
    <source>
        <dbReference type="Pfam" id="PF02687"/>
    </source>
</evidence>
<dbReference type="Pfam" id="PF12704">
    <property type="entry name" value="MacB_PCD"/>
    <property type="match status" value="2"/>
</dbReference>
<feature type="transmembrane region" description="Helical" evidence="6">
    <location>
        <begin position="703"/>
        <end position="731"/>
    </location>
</feature>
<evidence type="ECO:0000256" key="4">
    <source>
        <dbReference type="ARBA" id="ARBA00022989"/>
    </source>
</evidence>
<feature type="transmembrane region" description="Helical" evidence="6">
    <location>
        <begin position="283"/>
        <end position="303"/>
    </location>
</feature>
<evidence type="ECO:0000256" key="5">
    <source>
        <dbReference type="ARBA" id="ARBA00023136"/>
    </source>
</evidence>
<reference evidence="9 10" key="1">
    <citation type="submission" date="2017-05" db="EMBL/GenBank/DDBJ databases">
        <authorList>
            <person name="Varghese N."/>
            <person name="Submissions S."/>
        </authorList>
    </citation>
    <scope>NUCLEOTIDE SEQUENCE [LARGE SCALE GENOMIC DNA]</scope>
    <source>
        <strain evidence="9 10">DSM 19036</strain>
    </source>
</reference>
<accession>A0A521E759</accession>
<feature type="transmembrane region" description="Helical" evidence="6">
    <location>
        <begin position="751"/>
        <end position="771"/>
    </location>
</feature>
<feature type="domain" description="ABC3 transporter permease C-terminal" evidence="7">
    <location>
        <begin position="287"/>
        <end position="402"/>
    </location>
</feature>
<evidence type="ECO:0000313" key="9">
    <source>
        <dbReference type="EMBL" id="SMO79774.1"/>
    </source>
</evidence>
<feature type="domain" description="MacB-like periplasmic core" evidence="8">
    <location>
        <begin position="509"/>
        <end position="597"/>
    </location>
</feature>
<feature type="transmembrane region" description="Helical" evidence="6">
    <location>
        <begin position="372"/>
        <end position="397"/>
    </location>
</feature>
<feature type="transmembrane region" description="Helical" evidence="6">
    <location>
        <begin position="336"/>
        <end position="357"/>
    </location>
</feature>
<sequence>MFKLNFKIALRNIWKNKTSSLINISGLAIGLAACLLLLLYVAYEWNFDGQTFDPSNTYKVLINNVDANKKITNTWQASTNAIAPLFKSEYPEVNAAARIDGAGMKLIANGRKSLKRTACFADPDILNIFDYNFTAGDAKSAMVAPNSIIITESTAKDLFGTTDVLNRSVHFDDKIDLKITGVIKDLPKNTSVFFDFLMPWSLDEALTPWIKTPSWGNFNYNTVVRMNPGTDPEKFNLGIKGFMHRHNQYADGQLMIFPLNKLHLYDTFLNGASIGGKIEQLRLFMGLAIGILLIACINFMNMATAKSEKRAKEVGIKKTIGATRSSLISQFLMESLVLTLLSAVLAIVLIELCIPVFNNLLDTSLKINYSNIAIWLSLFVVVLLTGLISGSYPAFYLSSFNPVQILRKRTFRSGLISINLRQVLVVGQFCFAIILIISTIVIYKQIQFIKNRPIGYDINTLVQMPQEGELYGKFDLLKERLLRSGAVTSLYQSSGTIANHTSSFSGMEWKGSTEADKSIDFSQIAATYDFIQTTGLKLIAGRDFSKNFASDSAALLLNATAVKLMNLADPIGQPVMYHGNKFTVVGVFQDFIQDAPGSKESPLVVAFTKGWGGVVTMRLNTANTVAENLATIEKVVKDINPAYPVELTFVDQLYAAKLKAQRVLAILSNLFGGLAIFISCLGLFGLAAYNAEQRTKEIGVRKILGASVSSLMQLLSFSFLKMVGFAIIISVPIATYLMNNWLKGFDFHTNVSWIIILGTALGTLAIALLTVSFQAYKAANANPVDALKYE</sequence>
<gene>
    <name evidence="9" type="ORF">SAMN06265348_107148</name>
</gene>
<dbReference type="OrthoDB" id="1451596at2"/>
<keyword evidence="5 6" id="KW-0472">Membrane</keyword>
<dbReference type="PANTHER" id="PTHR30572:SF18">
    <property type="entry name" value="ABC-TYPE MACROLIDE FAMILY EXPORT SYSTEM PERMEASE COMPONENT 2"/>
    <property type="match status" value="1"/>
</dbReference>
<dbReference type="InterPro" id="IPR025857">
    <property type="entry name" value="MacB_PCD"/>
</dbReference>
<evidence type="ECO:0000259" key="8">
    <source>
        <dbReference type="Pfam" id="PF12704"/>
    </source>
</evidence>
<dbReference type="InterPro" id="IPR050250">
    <property type="entry name" value="Macrolide_Exporter_MacB"/>
</dbReference>
<evidence type="ECO:0000256" key="1">
    <source>
        <dbReference type="ARBA" id="ARBA00004651"/>
    </source>
</evidence>
<dbReference type="InterPro" id="IPR003838">
    <property type="entry name" value="ABC3_permease_C"/>
</dbReference>
<evidence type="ECO:0000313" key="10">
    <source>
        <dbReference type="Proteomes" id="UP000320300"/>
    </source>
</evidence>
<dbReference type="AlphaFoldDB" id="A0A521E759"/>
<keyword evidence="4 6" id="KW-1133">Transmembrane helix</keyword>
<dbReference type="GO" id="GO:0005886">
    <property type="term" value="C:plasma membrane"/>
    <property type="evidence" value="ECO:0007669"/>
    <property type="project" value="UniProtKB-SubCell"/>
</dbReference>
<dbReference type="Pfam" id="PF02687">
    <property type="entry name" value="FtsX"/>
    <property type="match status" value="2"/>
</dbReference>
<dbReference type="PANTHER" id="PTHR30572">
    <property type="entry name" value="MEMBRANE COMPONENT OF TRANSPORTER-RELATED"/>
    <property type="match status" value="1"/>
</dbReference>
<keyword evidence="3 6" id="KW-0812">Transmembrane</keyword>
<name>A0A521E759_9SPHI</name>
<organism evidence="9 10">
    <name type="scientific">Pedobacter westerhofensis</name>
    <dbReference type="NCBI Taxonomy" id="425512"/>
    <lineage>
        <taxon>Bacteria</taxon>
        <taxon>Pseudomonadati</taxon>
        <taxon>Bacteroidota</taxon>
        <taxon>Sphingobacteriia</taxon>
        <taxon>Sphingobacteriales</taxon>
        <taxon>Sphingobacteriaceae</taxon>
        <taxon>Pedobacter</taxon>
    </lineage>
</organism>
<feature type="transmembrane region" description="Helical" evidence="6">
    <location>
        <begin position="670"/>
        <end position="691"/>
    </location>
</feature>
<evidence type="ECO:0000256" key="3">
    <source>
        <dbReference type="ARBA" id="ARBA00022692"/>
    </source>
</evidence>
<feature type="transmembrane region" description="Helical" evidence="6">
    <location>
        <begin position="21"/>
        <end position="43"/>
    </location>
</feature>
<dbReference type="GO" id="GO:0022857">
    <property type="term" value="F:transmembrane transporter activity"/>
    <property type="evidence" value="ECO:0007669"/>
    <property type="project" value="TreeGrafter"/>
</dbReference>